<keyword evidence="1" id="KW-0812">Transmembrane</keyword>
<dbReference type="EMBL" id="JAGGLB010000016">
    <property type="protein sequence ID" value="MBP1992963.1"/>
    <property type="molecule type" value="Genomic_DNA"/>
</dbReference>
<evidence type="ECO:0000313" key="2">
    <source>
        <dbReference type="EMBL" id="MBP1992963.1"/>
    </source>
</evidence>
<evidence type="ECO:0000256" key="1">
    <source>
        <dbReference type="SAM" id="Phobius"/>
    </source>
</evidence>
<reference evidence="2 3" key="1">
    <citation type="submission" date="2021-03" db="EMBL/GenBank/DDBJ databases">
        <title>Genomic Encyclopedia of Type Strains, Phase IV (KMG-IV): sequencing the most valuable type-strain genomes for metagenomic binning, comparative biology and taxonomic classification.</title>
        <authorList>
            <person name="Goeker M."/>
        </authorList>
    </citation>
    <scope>NUCLEOTIDE SEQUENCE [LARGE SCALE GENOMIC DNA]</scope>
    <source>
        <strain evidence="2 3">DSM 26048</strain>
    </source>
</reference>
<name>A0ABS4IZE5_9BACL</name>
<feature type="transmembrane region" description="Helical" evidence="1">
    <location>
        <begin position="6"/>
        <end position="24"/>
    </location>
</feature>
<comment type="caution">
    <text evidence="2">The sequence shown here is derived from an EMBL/GenBank/DDBJ whole genome shotgun (WGS) entry which is preliminary data.</text>
</comment>
<keyword evidence="3" id="KW-1185">Reference proteome</keyword>
<sequence>MDVTQTIVIGLVIVGCIFFSWFVVNKYKK</sequence>
<gene>
    <name evidence="2" type="ORF">J2Z66_004580</name>
</gene>
<accession>A0ABS4IZE5</accession>
<protein>
    <recommendedName>
        <fullName evidence="4">Holin-like toxin</fullName>
    </recommendedName>
</protein>
<evidence type="ECO:0008006" key="4">
    <source>
        <dbReference type="Google" id="ProtNLM"/>
    </source>
</evidence>
<keyword evidence="1" id="KW-1133">Transmembrane helix</keyword>
<evidence type="ECO:0000313" key="3">
    <source>
        <dbReference type="Proteomes" id="UP001519287"/>
    </source>
</evidence>
<keyword evidence="1" id="KW-0472">Membrane</keyword>
<proteinExistence type="predicted"/>
<organism evidence="2 3">
    <name type="scientific">Paenibacillus eucommiae</name>
    <dbReference type="NCBI Taxonomy" id="1355755"/>
    <lineage>
        <taxon>Bacteria</taxon>
        <taxon>Bacillati</taxon>
        <taxon>Bacillota</taxon>
        <taxon>Bacilli</taxon>
        <taxon>Bacillales</taxon>
        <taxon>Paenibacillaceae</taxon>
        <taxon>Paenibacillus</taxon>
    </lineage>
</organism>
<dbReference type="Proteomes" id="UP001519287">
    <property type="component" value="Unassembled WGS sequence"/>
</dbReference>